<dbReference type="SMART" id="SM00848">
    <property type="entry name" value="Inhibitor_I29"/>
    <property type="match status" value="1"/>
</dbReference>
<dbReference type="Gene3D" id="3.90.70.10">
    <property type="entry name" value="Cysteine proteinases"/>
    <property type="match status" value="1"/>
</dbReference>
<dbReference type="InterPro" id="IPR000169">
    <property type="entry name" value="Pept_cys_AS"/>
</dbReference>
<organism evidence="5 6">
    <name type="scientific">Musa troglodytarum</name>
    <name type="common">fe'i banana</name>
    <dbReference type="NCBI Taxonomy" id="320322"/>
    <lineage>
        <taxon>Eukaryota</taxon>
        <taxon>Viridiplantae</taxon>
        <taxon>Streptophyta</taxon>
        <taxon>Embryophyta</taxon>
        <taxon>Tracheophyta</taxon>
        <taxon>Spermatophyta</taxon>
        <taxon>Magnoliopsida</taxon>
        <taxon>Liliopsida</taxon>
        <taxon>Zingiberales</taxon>
        <taxon>Musaceae</taxon>
        <taxon>Musa</taxon>
    </lineage>
</organism>
<sequence length="186" mass="20546">MASAFKIAALFFLLYVSWRWSAVSDASPMTPSDMFEQWIAEHGRTYASESEKSYRLGVFTRNLDFVNAFNQAGNYSYTVGLNDFADLTKEEFLATYTTTILKPSADSYPGSEPFMYRDVTAVVSLDWRDEGVVSPVKNQGTCGACWAFSAVAAMESINAIINGDLISLSEQQLIACNHDDYGCRGG</sequence>
<feature type="chain" id="PRO_5038694771" description="Cathepsin propeptide inhibitor domain-containing protein" evidence="3">
    <location>
        <begin position="27"/>
        <end position="186"/>
    </location>
</feature>
<comment type="similarity">
    <text evidence="1">Belongs to the peptidase C1 family.</text>
</comment>
<dbReference type="PROSITE" id="PS00139">
    <property type="entry name" value="THIOL_PROTEASE_CYS"/>
    <property type="match status" value="1"/>
</dbReference>
<dbReference type="Proteomes" id="UP001055439">
    <property type="component" value="Chromosome 6"/>
</dbReference>
<gene>
    <name evidence="5" type="ORF">MUK42_02576</name>
</gene>
<dbReference type="PANTHER" id="PTHR12411">
    <property type="entry name" value="CYSTEINE PROTEASE FAMILY C1-RELATED"/>
    <property type="match status" value="1"/>
</dbReference>
<dbReference type="InterPro" id="IPR000668">
    <property type="entry name" value="Peptidase_C1A_C"/>
</dbReference>
<dbReference type="Pfam" id="PF08246">
    <property type="entry name" value="Inhibitor_I29"/>
    <property type="match status" value="1"/>
</dbReference>
<dbReference type="SUPFAM" id="SSF54001">
    <property type="entry name" value="Cysteine proteinases"/>
    <property type="match status" value="1"/>
</dbReference>
<dbReference type="InterPro" id="IPR038765">
    <property type="entry name" value="Papain-like_cys_pep_sf"/>
</dbReference>
<name>A0A9E7KCQ6_9LILI</name>
<protein>
    <recommendedName>
        <fullName evidence="4">Cathepsin propeptide inhibitor domain-containing protein</fullName>
    </recommendedName>
</protein>
<evidence type="ECO:0000256" key="3">
    <source>
        <dbReference type="SAM" id="SignalP"/>
    </source>
</evidence>
<feature type="domain" description="Cathepsin propeptide inhibitor" evidence="4">
    <location>
        <begin position="35"/>
        <end position="92"/>
    </location>
</feature>
<dbReference type="EMBL" id="CP097508">
    <property type="protein sequence ID" value="URE12229.1"/>
    <property type="molecule type" value="Genomic_DNA"/>
</dbReference>
<feature type="signal peptide" evidence="3">
    <location>
        <begin position="1"/>
        <end position="26"/>
    </location>
</feature>
<keyword evidence="6" id="KW-1185">Reference proteome</keyword>
<dbReference type="OrthoDB" id="665764at2759"/>
<evidence type="ECO:0000256" key="1">
    <source>
        <dbReference type="ARBA" id="ARBA00008455"/>
    </source>
</evidence>
<evidence type="ECO:0000259" key="4">
    <source>
        <dbReference type="SMART" id="SM00848"/>
    </source>
</evidence>
<evidence type="ECO:0000256" key="2">
    <source>
        <dbReference type="ARBA" id="ARBA00023157"/>
    </source>
</evidence>
<proteinExistence type="inferred from homology"/>
<dbReference type="InterPro" id="IPR013201">
    <property type="entry name" value="Prot_inhib_I29"/>
</dbReference>
<keyword evidence="3" id="KW-0732">Signal</keyword>
<evidence type="ECO:0000313" key="5">
    <source>
        <dbReference type="EMBL" id="URE12229.1"/>
    </source>
</evidence>
<dbReference type="AlphaFoldDB" id="A0A9E7KCQ6"/>
<evidence type="ECO:0000313" key="6">
    <source>
        <dbReference type="Proteomes" id="UP001055439"/>
    </source>
</evidence>
<dbReference type="Pfam" id="PF00112">
    <property type="entry name" value="Peptidase_C1"/>
    <property type="match status" value="1"/>
</dbReference>
<dbReference type="GO" id="GO:0008234">
    <property type="term" value="F:cysteine-type peptidase activity"/>
    <property type="evidence" value="ECO:0007669"/>
    <property type="project" value="InterPro"/>
</dbReference>
<dbReference type="GO" id="GO:0006508">
    <property type="term" value="P:proteolysis"/>
    <property type="evidence" value="ECO:0007669"/>
    <property type="project" value="InterPro"/>
</dbReference>
<dbReference type="InterPro" id="IPR013128">
    <property type="entry name" value="Peptidase_C1A"/>
</dbReference>
<accession>A0A9E7KCQ6</accession>
<reference evidence="5" key="1">
    <citation type="submission" date="2022-05" db="EMBL/GenBank/DDBJ databases">
        <title>The Musa troglodytarum L. genome provides insights into the mechanism of non-climacteric behaviour and enrichment of carotenoids.</title>
        <authorList>
            <person name="Wang J."/>
        </authorList>
    </citation>
    <scope>NUCLEOTIDE SEQUENCE</scope>
    <source>
        <tissue evidence="5">Leaf</tissue>
    </source>
</reference>
<keyword evidence="2" id="KW-1015">Disulfide bond</keyword>